<feature type="transmembrane region" description="Helical" evidence="1">
    <location>
        <begin position="93"/>
        <end position="113"/>
    </location>
</feature>
<keyword evidence="1" id="KW-0472">Membrane</keyword>
<evidence type="ECO:0008006" key="4">
    <source>
        <dbReference type="Google" id="ProtNLM"/>
    </source>
</evidence>
<organism evidence="2 3">
    <name type="scientific">Thermodesulfobium acidiphilum</name>
    <dbReference type="NCBI Taxonomy" id="1794699"/>
    <lineage>
        <taxon>Bacteria</taxon>
        <taxon>Pseudomonadati</taxon>
        <taxon>Thermodesulfobiota</taxon>
        <taxon>Thermodesulfobiia</taxon>
        <taxon>Thermodesulfobiales</taxon>
        <taxon>Thermodesulfobiaceae</taxon>
        <taxon>Thermodesulfobium</taxon>
    </lineage>
</organism>
<gene>
    <name evidence="2" type="ORF">TDSAC_1526</name>
</gene>
<accession>A0A2R4W280</accession>
<evidence type="ECO:0000313" key="2">
    <source>
        <dbReference type="EMBL" id="AWB10865.1"/>
    </source>
</evidence>
<dbReference type="EMBL" id="CP020921">
    <property type="protein sequence ID" value="AWB10865.1"/>
    <property type="molecule type" value="Genomic_DNA"/>
</dbReference>
<protein>
    <recommendedName>
        <fullName evidence="4">DUF1634 domain-containing protein</fullName>
    </recommendedName>
</protein>
<feature type="transmembrane region" description="Helical" evidence="1">
    <location>
        <begin position="27"/>
        <end position="48"/>
    </location>
</feature>
<sequence length="143" mass="16190">MDKTIKSSEKNIETPIDQKRYALVLKWSARIGLFSILFTFFIYISGLISPVIPLERLPHLWVRNSMFLNESFGIATGWGWMSLISKSDMMAKAALTFLACVPILCYLSVLPIYVKKKEIVMVFIVLMEISILILAASGLLKVE</sequence>
<dbReference type="Proteomes" id="UP000244792">
    <property type="component" value="Chromosome"/>
</dbReference>
<reference evidence="2 3" key="1">
    <citation type="submission" date="2017-04" db="EMBL/GenBank/DDBJ databases">
        <title>Genomic insights into metabolism of Thermodesulfobium acidiphilum.</title>
        <authorList>
            <person name="Toshchakov S.V."/>
            <person name="Frolov E.N."/>
            <person name="Kublanov I.V."/>
            <person name="Samarov N.I."/>
            <person name="Novikov A."/>
            <person name="Lebedinsky A.V."/>
            <person name="Bonch-Osmolovskaya E.A."/>
            <person name="Chernyh N.A."/>
        </authorList>
    </citation>
    <scope>NUCLEOTIDE SEQUENCE [LARGE SCALE GENOMIC DNA]</scope>
    <source>
        <strain evidence="2 3">3127-1</strain>
    </source>
</reference>
<dbReference type="KEGG" id="taci:TDSAC_1526"/>
<feature type="transmembrane region" description="Helical" evidence="1">
    <location>
        <begin position="119"/>
        <end position="140"/>
    </location>
</feature>
<evidence type="ECO:0000256" key="1">
    <source>
        <dbReference type="SAM" id="Phobius"/>
    </source>
</evidence>
<keyword evidence="1" id="KW-0812">Transmembrane</keyword>
<name>A0A2R4W280_THEAF</name>
<keyword evidence="3" id="KW-1185">Reference proteome</keyword>
<keyword evidence="1" id="KW-1133">Transmembrane helix</keyword>
<proteinExistence type="predicted"/>
<dbReference type="AlphaFoldDB" id="A0A2R4W280"/>
<evidence type="ECO:0000313" key="3">
    <source>
        <dbReference type="Proteomes" id="UP000244792"/>
    </source>
</evidence>
<feature type="transmembrane region" description="Helical" evidence="1">
    <location>
        <begin position="60"/>
        <end position="81"/>
    </location>
</feature>